<dbReference type="NCBIfam" id="TIGR00254">
    <property type="entry name" value="GGDEF"/>
    <property type="match status" value="1"/>
</dbReference>
<dbReference type="PANTHER" id="PTHR33121:SF77">
    <property type="entry name" value="CYCLIC DI-GMP PHOSPHODIESTERASE PDEK-RELATED"/>
    <property type="match status" value="1"/>
</dbReference>
<accession>A0A506V8D6</accession>
<dbReference type="GO" id="GO:0071111">
    <property type="term" value="F:cyclic-guanylate-specific phosphodiesterase activity"/>
    <property type="evidence" value="ECO:0007669"/>
    <property type="project" value="InterPro"/>
</dbReference>
<dbReference type="GO" id="GO:0016020">
    <property type="term" value="C:membrane"/>
    <property type="evidence" value="ECO:0007669"/>
    <property type="project" value="InterPro"/>
</dbReference>
<dbReference type="InterPro" id="IPR029787">
    <property type="entry name" value="Nucleotide_cyclase"/>
</dbReference>
<comment type="caution">
    <text evidence="5">The sequence shown here is derived from an EMBL/GenBank/DDBJ whole genome shotgun (WGS) entry which is preliminary data.</text>
</comment>
<dbReference type="OrthoDB" id="9804951at2"/>
<evidence type="ECO:0000313" key="5">
    <source>
        <dbReference type="EMBL" id="TPW41928.1"/>
    </source>
</evidence>
<dbReference type="Gene3D" id="6.10.340.10">
    <property type="match status" value="1"/>
</dbReference>
<dbReference type="PROSITE" id="PS50887">
    <property type="entry name" value="GGDEF"/>
    <property type="match status" value="1"/>
</dbReference>
<dbReference type="InterPro" id="IPR035919">
    <property type="entry name" value="EAL_sf"/>
</dbReference>
<dbReference type="Pfam" id="PF00990">
    <property type="entry name" value="GGDEF"/>
    <property type="match status" value="1"/>
</dbReference>
<feature type="domain" description="GGDEF" evidence="4">
    <location>
        <begin position="292"/>
        <end position="425"/>
    </location>
</feature>
<dbReference type="PROSITE" id="PS50883">
    <property type="entry name" value="EAL"/>
    <property type="match status" value="1"/>
</dbReference>
<protein>
    <submittedName>
        <fullName evidence="5">Biofilm formation regulator HmsP</fullName>
    </submittedName>
</protein>
<dbReference type="SUPFAM" id="SSF141868">
    <property type="entry name" value="EAL domain-like"/>
    <property type="match status" value="1"/>
</dbReference>
<reference evidence="5 6" key="1">
    <citation type="submission" date="2019-06" db="EMBL/GenBank/DDBJ databases">
        <authorList>
            <person name="Yang Y."/>
        </authorList>
    </citation>
    <scope>NUCLEOTIDE SEQUENCE [LARGE SCALE GENOMIC DNA]</scope>
    <source>
        <strain evidence="5 6">BIT-26</strain>
    </source>
</reference>
<dbReference type="InterPro" id="IPR033419">
    <property type="entry name" value="GAPES3"/>
</dbReference>
<dbReference type="SMART" id="SM00052">
    <property type="entry name" value="EAL"/>
    <property type="match status" value="1"/>
</dbReference>
<keyword evidence="1" id="KW-0812">Transmembrane</keyword>
<keyword evidence="6" id="KW-1185">Reference proteome</keyword>
<feature type="transmembrane region" description="Helical" evidence="1">
    <location>
        <begin position="172"/>
        <end position="197"/>
    </location>
</feature>
<dbReference type="InterPro" id="IPR050706">
    <property type="entry name" value="Cyclic-di-GMP_PDE-like"/>
</dbReference>
<dbReference type="Pfam" id="PF17154">
    <property type="entry name" value="GAPES3"/>
    <property type="match status" value="1"/>
</dbReference>
<feature type="domain" description="HAMP" evidence="3">
    <location>
        <begin position="201"/>
        <end position="257"/>
    </location>
</feature>
<dbReference type="CDD" id="cd01949">
    <property type="entry name" value="GGDEF"/>
    <property type="match status" value="1"/>
</dbReference>
<dbReference type="InterPro" id="IPR000160">
    <property type="entry name" value="GGDEF_dom"/>
</dbReference>
<keyword evidence="1" id="KW-1133">Transmembrane helix</keyword>
<dbReference type="SUPFAM" id="SSF55073">
    <property type="entry name" value="Nucleotide cyclase"/>
    <property type="match status" value="1"/>
</dbReference>
<dbReference type="InterPro" id="IPR001633">
    <property type="entry name" value="EAL_dom"/>
</dbReference>
<dbReference type="Gene3D" id="3.20.20.450">
    <property type="entry name" value="EAL domain"/>
    <property type="match status" value="1"/>
</dbReference>
<evidence type="ECO:0000259" key="4">
    <source>
        <dbReference type="PROSITE" id="PS50887"/>
    </source>
</evidence>
<evidence type="ECO:0000259" key="2">
    <source>
        <dbReference type="PROSITE" id="PS50883"/>
    </source>
</evidence>
<dbReference type="Pfam" id="PF00563">
    <property type="entry name" value="EAL"/>
    <property type="match status" value="1"/>
</dbReference>
<dbReference type="NCBIfam" id="NF008807">
    <property type="entry name" value="PRK11829.1"/>
    <property type="match status" value="1"/>
</dbReference>
<organism evidence="5 6">
    <name type="scientific">Mixta tenebrionis</name>
    <dbReference type="NCBI Taxonomy" id="2562439"/>
    <lineage>
        <taxon>Bacteria</taxon>
        <taxon>Pseudomonadati</taxon>
        <taxon>Pseudomonadota</taxon>
        <taxon>Gammaproteobacteria</taxon>
        <taxon>Enterobacterales</taxon>
        <taxon>Erwiniaceae</taxon>
        <taxon>Mixta</taxon>
    </lineage>
</organism>
<evidence type="ECO:0000256" key="1">
    <source>
        <dbReference type="SAM" id="Phobius"/>
    </source>
</evidence>
<evidence type="ECO:0000259" key="3">
    <source>
        <dbReference type="PROSITE" id="PS50885"/>
    </source>
</evidence>
<evidence type="ECO:0000313" key="6">
    <source>
        <dbReference type="Proteomes" id="UP000319523"/>
    </source>
</evidence>
<dbReference type="Gene3D" id="3.30.70.270">
    <property type="match status" value="1"/>
</dbReference>
<dbReference type="PROSITE" id="PS50885">
    <property type="entry name" value="HAMP"/>
    <property type="match status" value="1"/>
</dbReference>
<keyword evidence="1" id="KW-0472">Membrane</keyword>
<sequence length="692" mass="77277">MRYTPGCFYRYCPLSGAWRIALRVSRSLTIKQMATVSGVAVVTICIFIVIQLFHFVQQRRTDYAQQMENIAHTVRQPLSEAVLRADIPEAERILNALKPAGILTRADVVLPNAFQALHTDFDNERPVPRLIARLFELPVQITVPLYSVQSAASPKPLAYLVLQADSWRVYQFILSTISTMLTTYLLLALILSVAISWCINRLVIHPLRDIAGTLQDLPPQDILTHKLPLPKLHHDDEIGMLIRSYNRNQQVLESVHDEMSRLTTHYALTDLPNRTLFLALLEQHLKAAVYSGPFSVIVVRIETLLEANGVLTEEQRDTLTLTLLEKIRAAIEERTVVGQLGVSDFALLVKKANNPFRAYRLARNLMNRLNQSVSLQQVQLRPTLSIGIAQRDTAEMSAPELLGRAVSAMMSARHQGKNQILFFDPQLTERAQRRLTQEHDILQGLEQEQFALFLQPQIDMASGKLVGAEALLRMRQPDGSYSLPEELIANAEEIGVIGALGRWALEEACRVLAGWQKRGIPLPLNVNISALQLRESGTVWHLQELLERHRIRPGSLVLELTETAQIGDAAQAKSLLGALQEAGVAVALDDFGTGYANLSYLHQFRSLPISKLKMDRSFVSMLPDDDTMVRIVAAIAEITDLGVIAEGVETEAQRDWLLARGITIGQGYLFDGPLSLADFEKWLATLSPSEVC</sequence>
<proteinExistence type="predicted"/>
<gene>
    <name evidence="5" type="primary">hmsP</name>
    <name evidence="5" type="ORF">FKM52_11240</name>
</gene>
<feature type="transmembrane region" description="Helical" evidence="1">
    <location>
        <begin position="33"/>
        <end position="56"/>
    </location>
</feature>
<dbReference type="CDD" id="cd01948">
    <property type="entry name" value="EAL"/>
    <property type="match status" value="1"/>
</dbReference>
<dbReference type="AlphaFoldDB" id="A0A506V8D6"/>
<dbReference type="SMART" id="SM00267">
    <property type="entry name" value="GGDEF"/>
    <property type="match status" value="1"/>
</dbReference>
<dbReference type="InterPro" id="IPR003660">
    <property type="entry name" value="HAMP_dom"/>
</dbReference>
<dbReference type="PANTHER" id="PTHR33121">
    <property type="entry name" value="CYCLIC DI-GMP PHOSPHODIESTERASE PDEF"/>
    <property type="match status" value="1"/>
</dbReference>
<name>A0A506V8D6_9GAMM</name>
<dbReference type="InterPro" id="IPR043128">
    <property type="entry name" value="Rev_trsase/Diguanyl_cyclase"/>
</dbReference>
<dbReference type="Proteomes" id="UP000319523">
    <property type="component" value="Unassembled WGS sequence"/>
</dbReference>
<feature type="domain" description="EAL" evidence="2">
    <location>
        <begin position="434"/>
        <end position="687"/>
    </location>
</feature>
<dbReference type="GO" id="GO:0007165">
    <property type="term" value="P:signal transduction"/>
    <property type="evidence" value="ECO:0007669"/>
    <property type="project" value="InterPro"/>
</dbReference>
<dbReference type="EMBL" id="VHQI01000006">
    <property type="protein sequence ID" value="TPW41928.1"/>
    <property type="molecule type" value="Genomic_DNA"/>
</dbReference>